<proteinExistence type="predicted"/>
<dbReference type="CDD" id="cd11714">
    <property type="entry name" value="GINS_A_archaea"/>
    <property type="match status" value="1"/>
</dbReference>
<evidence type="ECO:0000256" key="1">
    <source>
        <dbReference type="SAM" id="MobiDB-lite"/>
    </source>
</evidence>
<evidence type="ECO:0000313" key="2">
    <source>
        <dbReference type="EMBL" id="QNO51800.1"/>
    </source>
</evidence>
<name>A0A7G9YUZ8_9EURY</name>
<evidence type="ECO:0008006" key="4">
    <source>
        <dbReference type="Google" id="ProtNLM"/>
    </source>
</evidence>
<reference evidence="3" key="1">
    <citation type="submission" date="2020-06" db="EMBL/GenBank/DDBJ databases">
        <title>Unique genomic features of the anaerobic methanotrophic archaea.</title>
        <authorList>
            <person name="Chadwick G.L."/>
            <person name="Skennerton C.T."/>
            <person name="Laso-Perez R."/>
            <person name="Leu A.O."/>
            <person name="Speth D.R."/>
            <person name="Yu H."/>
            <person name="Morgan-Lang C."/>
            <person name="Hatzenpichler R."/>
            <person name="Goudeau D."/>
            <person name="Malmstrom R."/>
            <person name="Brazelton W.J."/>
            <person name="Woyke T."/>
            <person name="Hallam S.J."/>
            <person name="Tyson G.W."/>
            <person name="Wegener G."/>
            <person name="Boetius A."/>
            <person name="Orphan V."/>
        </authorList>
    </citation>
    <scope>NUCLEOTIDE SEQUENCE</scope>
</reference>
<sequence length="239" mass="27373">MDIEKLWELLHKERNTASLQVLPETFHEDVREYLKKLEDEKTEAGGERGRSELVEDEIRNARMKAEDIIQRRIGKIVKLASSGMGTLPKGMLEEEAKIFEGVKNYVEQGKERLFALLSSEDERAIKSEGIGEDEREEQKQQDDTETVEPSFKQAEQSDSAENDNQNEEMHIVRILEDIPTFMGIDGEIYNVGKEDVIMLPKTNAEILCRRGVAVRIMKKNKNKNTEARRHGGGKKDKTN</sequence>
<feature type="region of interest" description="Disordered" evidence="1">
    <location>
        <begin position="125"/>
        <end position="167"/>
    </location>
</feature>
<dbReference type="AlphaFoldDB" id="A0A7G9YUZ8"/>
<dbReference type="EMBL" id="MT631479">
    <property type="protein sequence ID" value="QNO51832.1"/>
    <property type="molecule type" value="Genomic_DNA"/>
</dbReference>
<dbReference type="Gene3D" id="1.20.58.1030">
    <property type="match status" value="1"/>
</dbReference>
<gene>
    <name evidence="3" type="ORF">FGALOIDC_00016</name>
    <name evidence="2" type="ORF">PFGANNDM_00035</name>
</gene>
<dbReference type="EMBL" id="MT631478">
    <property type="protein sequence ID" value="QNO51800.1"/>
    <property type="molecule type" value="Genomic_DNA"/>
</dbReference>
<organism evidence="3">
    <name type="scientific">Candidatus Methanophagaceae archaeon ANME-1 ERB6</name>
    <dbReference type="NCBI Taxonomy" id="2759912"/>
    <lineage>
        <taxon>Archaea</taxon>
        <taxon>Methanobacteriati</taxon>
        <taxon>Methanobacteriota</taxon>
        <taxon>Stenosarchaea group</taxon>
        <taxon>Methanomicrobia</taxon>
        <taxon>Candidatus Methanophagales</taxon>
        <taxon>Candidatus Methanophagaceae</taxon>
    </lineage>
</organism>
<evidence type="ECO:0000313" key="3">
    <source>
        <dbReference type="EMBL" id="QNO51832.1"/>
    </source>
</evidence>
<protein>
    <recommendedName>
        <fullName evidence="4">DNA replication complex GINS family protein</fullName>
    </recommendedName>
</protein>
<dbReference type="Gene3D" id="3.40.5.50">
    <property type="match status" value="1"/>
</dbReference>
<feature type="region of interest" description="Disordered" evidence="1">
    <location>
        <begin position="219"/>
        <end position="239"/>
    </location>
</feature>
<accession>A0A7G9YUZ8</accession>
<feature type="compositionally biased region" description="Basic and acidic residues" evidence="1">
    <location>
        <begin position="223"/>
        <end position="239"/>
    </location>
</feature>